<dbReference type="SMART" id="SM00064">
    <property type="entry name" value="FYVE"/>
    <property type="match status" value="1"/>
</dbReference>
<feature type="compositionally biased region" description="Low complexity" evidence="5">
    <location>
        <begin position="69"/>
        <end position="87"/>
    </location>
</feature>
<dbReference type="Gene3D" id="3.30.40.10">
    <property type="entry name" value="Zinc/RING finger domain, C3HC4 (zinc finger)"/>
    <property type="match status" value="2"/>
</dbReference>
<dbReference type="InterPro" id="IPR036020">
    <property type="entry name" value="WW_dom_sf"/>
</dbReference>
<evidence type="ECO:0000313" key="9">
    <source>
        <dbReference type="EMBL" id="KAL1521422.1"/>
    </source>
</evidence>
<dbReference type="InterPro" id="IPR000306">
    <property type="entry name" value="Znf_FYVE"/>
</dbReference>
<evidence type="ECO:0000313" key="10">
    <source>
        <dbReference type="Proteomes" id="UP001515480"/>
    </source>
</evidence>
<dbReference type="SUPFAM" id="SSF57903">
    <property type="entry name" value="FYVE/PHD zinc finger"/>
    <property type="match status" value="1"/>
</dbReference>
<dbReference type="Pfam" id="PF13920">
    <property type="entry name" value="zf-C3HC4_3"/>
    <property type="match status" value="1"/>
</dbReference>
<dbReference type="PROSITE" id="PS50020">
    <property type="entry name" value="WW_DOMAIN_2"/>
    <property type="match status" value="1"/>
</dbReference>
<evidence type="ECO:0008006" key="11">
    <source>
        <dbReference type="Google" id="ProtNLM"/>
    </source>
</evidence>
<dbReference type="PROSITE" id="PS50089">
    <property type="entry name" value="ZF_RING_2"/>
    <property type="match status" value="1"/>
</dbReference>
<keyword evidence="2 4" id="KW-0863">Zinc-finger</keyword>
<comment type="caution">
    <text evidence="9">The sequence shown here is derived from an EMBL/GenBank/DDBJ whole genome shotgun (WGS) entry which is preliminary data.</text>
</comment>
<name>A0AB34JL31_PRYPA</name>
<dbReference type="InterPro" id="IPR017455">
    <property type="entry name" value="Znf_FYVE-rel"/>
</dbReference>
<dbReference type="Gene3D" id="2.20.70.10">
    <property type="match status" value="1"/>
</dbReference>
<proteinExistence type="predicted"/>
<keyword evidence="3" id="KW-0862">Zinc</keyword>
<evidence type="ECO:0000256" key="2">
    <source>
        <dbReference type="ARBA" id="ARBA00022771"/>
    </source>
</evidence>
<evidence type="ECO:0000259" key="8">
    <source>
        <dbReference type="PROSITE" id="PS50178"/>
    </source>
</evidence>
<dbReference type="PANTHER" id="PTHR14879:SF5">
    <property type="entry name" value="RING-TYPE DOMAIN-CONTAINING PROTEIN"/>
    <property type="match status" value="1"/>
</dbReference>
<feature type="domain" description="FYVE-type" evidence="8">
    <location>
        <begin position="167"/>
        <end position="234"/>
    </location>
</feature>
<dbReference type="InterPro" id="IPR013083">
    <property type="entry name" value="Znf_RING/FYVE/PHD"/>
</dbReference>
<keyword evidence="10" id="KW-1185">Reference proteome</keyword>
<accession>A0AB34JL31</accession>
<dbReference type="InterPro" id="IPR051728">
    <property type="entry name" value="RING-FYVE_E3_ubiquitin-ligase"/>
</dbReference>
<reference evidence="9 10" key="1">
    <citation type="journal article" date="2024" name="Science">
        <title>Giant polyketide synthase enzymes in the biosynthesis of giant marine polyether toxins.</title>
        <authorList>
            <person name="Fallon T.R."/>
            <person name="Shende V.V."/>
            <person name="Wierzbicki I.H."/>
            <person name="Pendleton A.L."/>
            <person name="Watervoot N.F."/>
            <person name="Auber R.P."/>
            <person name="Gonzalez D.J."/>
            <person name="Wisecaver J.H."/>
            <person name="Moore B.S."/>
        </authorList>
    </citation>
    <scope>NUCLEOTIDE SEQUENCE [LARGE SCALE GENOMIC DNA]</scope>
    <source>
        <strain evidence="9 10">12B1</strain>
    </source>
</reference>
<feature type="region of interest" description="Disordered" evidence="5">
    <location>
        <begin position="1"/>
        <end position="115"/>
    </location>
</feature>
<dbReference type="Pfam" id="PF00397">
    <property type="entry name" value="WW"/>
    <property type="match status" value="1"/>
</dbReference>
<dbReference type="Proteomes" id="UP001515480">
    <property type="component" value="Unassembled WGS sequence"/>
</dbReference>
<evidence type="ECO:0000256" key="1">
    <source>
        <dbReference type="ARBA" id="ARBA00022723"/>
    </source>
</evidence>
<dbReference type="InterPro" id="IPR001202">
    <property type="entry name" value="WW_dom"/>
</dbReference>
<feature type="domain" description="RING-type" evidence="7">
    <location>
        <begin position="398"/>
        <end position="433"/>
    </location>
</feature>
<feature type="compositionally biased region" description="Pro residues" evidence="5">
    <location>
        <begin position="11"/>
        <end position="26"/>
    </location>
</feature>
<feature type="compositionally biased region" description="Pro residues" evidence="5">
    <location>
        <begin position="96"/>
        <end position="110"/>
    </location>
</feature>
<dbReference type="InterPro" id="IPR036770">
    <property type="entry name" value="Ankyrin_rpt-contain_sf"/>
</dbReference>
<dbReference type="EMBL" id="JBGBPQ010000007">
    <property type="protein sequence ID" value="KAL1521422.1"/>
    <property type="molecule type" value="Genomic_DNA"/>
</dbReference>
<feature type="domain" description="WW" evidence="6">
    <location>
        <begin position="24"/>
        <end position="58"/>
    </location>
</feature>
<protein>
    <recommendedName>
        <fullName evidence="11">RING-type E3 ubiquitin transferase</fullName>
    </recommendedName>
</protein>
<dbReference type="PROSITE" id="PS50178">
    <property type="entry name" value="ZF_FYVE"/>
    <property type="match status" value="1"/>
</dbReference>
<feature type="compositionally biased region" description="Polar residues" evidence="5">
    <location>
        <begin position="43"/>
        <end position="54"/>
    </location>
</feature>
<keyword evidence="1" id="KW-0479">Metal-binding</keyword>
<evidence type="ECO:0000256" key="5">
    <source>
        <dbReference type="SAM" id="MobiDB-lite"/>
    </source>
</evidence>
<evidence type="ECO:0000259" key="6">
    <source>
        <dbReference type="PROSITE" id="PS50020"/>
    </source>
</evidence>
<dbReference type="SUPFAM" id="SSF140860">
    <property type="entry name" value="Pseudo ankyrin repeat-like"/>
    <property type="match status" value="1"/>
</dbReference>
<dbReference type="SUPFAM" id="SSF51045">
    <property type="entry name" value="WW domain"/>
    <property type="match status" value="1"/>
</dbReference>
<organism evidence="9 10">
    <name type="scientific">Prymnesium parvum</name>
    <name type="common">Toxic golden alga</name>
    <dbReference type="NCBI Taxonomy" id="97485"/>
    <lineage>
        <taxon>Eukaryota</taxon>
        <taxon>Haptista</taxon>
        <taxon>Haptophyta</taxon>
        <taxon>Prymnesiophyceae</taxon>
        <taxon>Prymnesiales</taxon>
        <taxon>Prymnesiaceae</taxon>
        <taxon>Prymnesium</taxon>
    </lineage>
</organism>
<sequence>MSQAPALYPSVDPPDPPPLPPPPHPLPSEWASFIDDASGTPYFVNSRTGETTFEQTHHAHRSSSPPPSSRTSAAEPAAAEPAASAARRLIDALFGVPPPAATPPASPLAPPTRVLSPHSVSEEACGYSVVVRPTPPPRTRGREVFVHLGARHSAAAAAAAVVPPVWQPDSAACARCAQGFGLLRRRTHCRNCGYTFCHGCCTTWPRNAVPPSYLLPSEQTPFIRVCHGCDQAATAFRLALLSGDLGAVQAAYGGGSKNVNLRSPLHFQSKAQLLPVHYAASRNSLDVLRWLVEEMCCPVTEARALSSGRQPKSALRVAIEHCSVDVMQWLVGVHDAPPHAKLPLSLSTDTGCSPAALHRALEASLKEGWRQRSLVSLTLSQLPAAQRAPLGHEREGECVVCLAAPADHVLVPCGHACCCPDCCRTISLCPICRAPVERAVRLYHS</sequence>
<dbReference type="AlphaFoldDB" id="A0AB34JL31"/>
<dbReference type="Gene3D" id="1.25.40.20">
    <property type="entry name" value="Ankyrin repeat-containing domain"/>
    <property type="match status" value="1"/>
</dbReference>
<dbReference type="Pfam" id="PF01363">
    <property type="entry name" value="FYVE"/>
    <property type="match status" value="1"/>
</dbReference>
<dbReference type="CDD" id="cd00201">
    <property type="entry name" value="WW"/>
    <property type="match status" value="1"/>
</dbReference>
<evidence type="ECO:0000256" key="3">
    <source>
        <dbReference type="ARBA" id="ARBA00022833"/>
    </source>
</evidence>
<dbReference type="SMART" id="SM00456">
    <property type="entry name" value="WW"/>
    <property type="match status" value="1"/>
</dbReference>
<dbReference type="SUPFAM" id="SSF57850">
    <property type="entry name" value="RING/U-box"/>
    <property type="match status" value="1"/>
</dbReference>
<gene>
    <name evidence="9" type="ORF">AB1Y20_021086</name>
</gene>
<evidence type="ECO:0000259" key="7">
    <source>
        <dbReference type="PROSITE" id="PS50089"/>
    </source>
</evidence>
<dbReference type="InterPro" id="IPR011011">
    <property type="entry name" value="Znf_FYVE_PHD"/>
</dbReference>
<evidence type="ECO:0000256" key="4">
    <source>
        <dbReference type="PROSITE-ProRule" id="PRU00175"/>
    </source>
</evidence>
<dbReference type="PANTHER" id="PTHR14879">
    <property type="entry name" value="CASPASE REGULATOR, RING FINGER DOMAIN-CONTAINING"/>
    <property type="match status" value="1"/>
</dbReference>
<dbReference type="InterPro" id="IPR001841">
    <property type="entry name" value="Znf_RING"/>
</dbReference>
<dbReference type="GO" id="GO:0008270">
    <property type="term" value="F:zinc ion binding"/>
    <property type="evidence" value="ECO:0007669"/>
    <property type="project" value="UniProtKB-KW"/>
</dbReference>